<evidence type="ECO:0000256" key="2">
    <source>
        <dbReference type="ARBA" id="ARBA00010022"/>
    </source>
</evidence>
<name>A0A8C2Z550_CYCLU</name>
<dbReference type="InterPro" id="IPR020392">
    <property type="entry name" value="Pancreatic_hormone-like_CS"/>
</dbReference>
<keyword evidence="9" id="KW-1185">Reference proteome</keyword>
<gene>
    <name evidence="8" type="primary">LOC117745758</name>
</gene>
<proteinExistence type="inferred from homology"/>
<evidence type="ECO:0000313" key="8">
    <source>
        <dbReference type="Ensembl" id="ENSCLMP00005020418.1"/>
    </source>
</evidence>
<dbReference type="Proteomes" id="UP000694565">
    <property type="component" value="Unplaced"/>
</dbReference>
<evidence type="ECO:0000256" key="5">
    <source>
        <dbReference type="ARBA" id="ARBA00023320"/>
    </source>
</evidence>
<evidence type="ECO:0000256" key="7">
    <source>
        <dbReference type="SAM" id="SignalP"/>
    </source>
</evidence>
<dbReference type="AlphaFoldDB" id="A0A8C2Z550"/>
<keyword evidence="3" id="KW-0964">Secreted</keyword>
<protein>
    <submittedName>
        <fullName evidence="8">Neuropeptide Y</fullName>
    </submittedName>
</protein>
<sequence length="99" mass="11262">MIRSSAVMSRSILAFCLLACIDSGISAYPVKPASPREGAPPEELIKYYSALRHYINLITRQRYGKRETPDTLFADVFMRESTESVPGSNYIRYDVLPLW</sequence>
<dbReference type="GO" id="GO:0005184">
    <property type="term" value="F:neuropeptide hormone activity"/>
    <property type="evidence" value="ECO:0007669"/>
    <property type="project" value="TreeGrafter"/>
</dbReference>
<dbReference type="PROSITE" id="PS00265">
    <property type="entry name" value="PANCREATIC_HORMONE_1"/>
    <property type="match status" value="1"/>
</dbReference>
<dbReference type="SMART" id="SM00309">
    <property type="entry name" value="PAH"/>
    <property type="match status" value="1"/>
</dbReference>
<evidence type="ECO:0000256" key="4">
    <source>
        <dbReference type="ARBA" id="ARBA00022815"/>
    </source>
</evidence>
<dbReference type="CDD" id="cd00126">
    <property type="entry name" value="PAH"/>
    <property type="match status" value="1"/>
</dbReference>
<keyword evidence="7" id="KW-0732">Signal</keyword>
<keyword evidence="5" id="KW-0527">Neuropeptide</keyword>
<feature type="signal peptide" evidence="7">
    <location>
        <begin position="1"/>
        <end position="27"/>
    </location>
</feature>
<dbReference type="InterPro" id="IPR001955">
    <property type="entry name" value="Pancreatic_hormone-like"/>
</dbReference>
<evidence type="ECO:0000256" key="6">
    <source>
        <dbReference type="RuleBase" id="RU000656"/>
    </source>
</evidence>
<feature type="chain" id="PRO_5034050466" evidence="7">
    <location>
        <begin position="28"/>
        <end position="99"/>
    </location>
</feature>
<dbReference type="Gene3D" id="6.10.250.900">
    <property type="match status" value="1"/>
</dbReference>
<organism evidence="8 9">
    <name type="scientific">Cyclopterus lumpus</name>
    <name type="common">Lumpsucker</name>
    <dbReference type="NCBI Taxonomy" id="8103"/>
    <lineage>
        <taxon>Eukaryota</taxon>
        <taxon>Metazoa</taxon>
        <taxon>Chordata</taxon>
        <taxon>Craniata</taxon>
        <taxon>Vertebrata</taxon>
        <taxon>Euteleostomi</taxon>
        <taxon>Actinopterygii</taxon>
        <taxon>Neopterygii</taxon>
        <taxon>Teleostei</taxon>
        <taxon>Neoteleostei</taxon>
        <taxon>Acanthomorphata</taxon>
        <taxon>Eupercaria</taxon>
        <taxon>Perciformes</taxon>
        <taxon>Cottioidei</taxon>
        <taxon>Cottales</taxon>
        <taxon>Cyclopteridae</taxon>
        <taxon>Cyclopterus</taxon>
    </lineage>
</organism>
<evidence type="ECO:0000313" key="9">
    <source>
        <dbReference type="Proteomes" id="UP000694565"/>
    </source>
</evidence>
<dbReference type="GO" id="GO:0005615">
    <property type="term" value="C:extracellular space"/>
    <property type="evidence" value="ECO:0007669"/>
    <property type="project" value="TreeGrafter"/>
</dbReference>
<dbReference type="GO" id="GO:0007631">
    <property type="term" value="P:feeding behavior"/>
    <property type="evidence" value="ECO:0007669"/>
    <property type="project" value="TreeGrafter"/>
</dbReference>
<dbReference type="PANTHER" id="PTHR10533">
    <property type="entry name" value="NEUROPEPTIDE Y/PANCREATIC HORMONE/PEPTIDE YY"/>
    <property type="match status" value="1"/>
</dbReference>
<dbReference type="PRINTS" id="PR00278">
    <property type="entry name" value="PANCHORMONE"/>
</dbReference>
<evidence type="ECO:0000256" key="3">
    <source>
        <dbReference type="ARBA" id="ARBA00022525"/>
    </source>
</evidence>
<comment type="subcellular location">
    <subcellularLocation>
        <location evidence="1">Secreted</location>
    </subcellularLocation>
</comment>
<keyword evidence="4" id="KW-0027">Amidation</keyword>
<dbReference type="PANTHER" id="PTHR10533:SF5">
    <property type="entry name" value="PRO-NEUROPEPTIDE Y"/>
    <property type="match status" value="1"/>
</dbReference>
<dbReference type="Pfam" id="PF00159">
    <property type="entry name" value="Hormone_3"/>
    <property type="match status" value="1"/>
</dbReference>
<comment type="similarity">
    <text evidence="2 6">Belongs to the NPY family.</text>
</comment>
<accession>A0A8C2Z550</accession>
<reference evidence="8" key="1">
    <citation type="submission" date="2025-08" db="UniProtKB">
        <authorList>
            <consortium name="Ensembl"/>
        </authorList>
    </citation>
    <scope>IDENTIFICATION</scope>
</reference>
<dbReference type="GeneTree" id="ENSGT00940000156475"/>
<dbReference type="PROSITE" id="PS50276">
    <property type="entry name" value="PANCREATIC_HORMONE_2"/>
    <property type="match status" value="1"/>
</dbReference>
<evidence type="ECO:0000256" key="1">
    <source>
        <dbReference type="ARBA" id="ARBA00004613"/>
    </source>
</evidence>
<reference evidence="8" key="2">
    <citation type="submission" date="2025-09" db="UniProtKB">
        <authorList>
            <consortium name="Ensembl"/>
        </authorList>
    </citation>
    <scope>IDENTIFICATION</scope>
</reference>
<dbReference type="Ensembl" id="ENSCLMT00005021459.1">
    <property type="protein sequence ID" value="ENSCLMP00005020418.1"/>
    <property type="gene ID" value="ENSCLMG00005010150.1"/>
</dbReference>
<dbReference type="GO" id="GO:0007218">
    <property type="term" value="P:neuropeptide signaling pathway"/>
    <property type="evidence" value="ECO:0007669"/>
    <property type="project" value="UniProtKB-KW"/>
</dbReference>
<dbReference type="GO" id="GO:0031841">
    <property type="term" value="F:neuropeptide Y receptor binding"/>
    <property type="evidence" value="ECO:0007669"/>
    <property type="project" value="TreeGrafter"/>
</dbReference>